<proteinExistence type="predicted"/>
<protein>
    <recommendedName>
        <fullName evidence="3">Alginate export domain-containing protein</fullName>
    </recommendedName>
</protein>
<organism evidence="1 2">
    <name type="scientific">Coraliomargarita sinensis</name>
    <dbReference type="NCBI Taxonomy" id="2174842"/>
    <lineage>
        <taxon>Bacteria</taxon>
        <taxon>Pseudomonadati</taxon>
        <taxon>Verrucomicrobiota</taxon>
        <taxon>Opitutia</taxon>
        <taxon>Puniceicoccales</taxon>
        <taxon>Coraliomargaritaceae</taxon>
        <taxon>Coraliomargarita</taxon>
    </lineage>
</organism>
<sequence>MKFRIIACSLACVYSLNASQSLLEWWEAHGDYSIRNISSAFAQHYAAIPLNQDNLFDIPEYRLQNEFRPEARIETDRFYAYLAPRFVAWRDYYKDGTREGEEDSDNDTYLHEWTLRFFPTPWLSLSYAREDLQWGPAFLLSPSNPFDSKNGRSEPKDEVDAADFLQASWTIDDQWSLTAIANIDDGRKEYRIRPELRQDFRDIYALKLDYLFDRGHAALVASTMEDAEAIDERLGYYLSYNLDDAWILYSEGSFSTEDEEMLAGASYTFGNGLMLAAEYFYNSSGIDDPLPETLPDLEPLADFALSQSNRESFFRENYLLLQAYHNDLVGGADGLLRYTHNLDDQSRSLLGHIEMDLCDNALFFTSATINSSGGGELDSFREYWVQAGIELFF</sequence>
<reference evidence="1 2" key="1">
    <citation type="submission" date="2018-05" db="EMBL/GenBank/DDBJ databases">
        <title>Coraliomargarita sinensis sp. nov., isolated from a marine solar saltern.</title>
        <authorList>
            <person name="Zhou L.Y."/>
        </authorList>
    </citation>
    <scope>NUCLEOTIDE SEQUENCE [LARGE SCALE GENOMIC DNA]</scope>
    <source>
        <strain evidence="1 2">WN38</strain>
    </source>
</reference>
<evidence type="ECO:0000313" key="2">
    <source>
        <dbReference type="Proteomes" id="UP000247099"/>
    </source>
</evidence>
<dbReference type="AlphaFoldDB" id="A0A317ZPU8"/>
<dbReference type="RefSeq" id="WP_146209185.1">
    <property type="nucleotide sequence ID" value="NZ_QHJQ01000001.1"/>
</dbReference>
<keyword evidence="2" id="KW-1185">Reference proteome</keyword>
<gene>
    <name evidence="1" type="ORF">DDZ13_00760</name>
</gene>
<dbReference type="Proteomes" id="UP000247099">
    <property type="component" value="Unassembled WGS sequence"/>
</dbReference>
<dbReference type="OrthoDB" id="5493663at2"/>
<evidence type="ECO:0008006" key="3">
    <source>
        <dbReference type="Google" id="ProtNLM"/>
    </source>
</evidence>
<dbReference type="InParanoid" id="A0A317ZPU8"/>
<comment type="caution">
    <text evidence="1">The sequence shown here is derived from an EMBL/GenBank/DDBJ whole genome shotgun (WGS) entry which is preliminary data.</text>
</comment>
<name>A0A317ZPU8_9BACT</name>
<evidence type="ECO:0000313" key="1">
    <source>
        <dbReference type="EMBL" id="PXA05431.1"/>
    </source>
</evidence>
<dbReference type="EMBL" id="QHJQ01000001">
    <property type="protein sequence ID" value="PXA05431.1"/>
    <property type="molecule type" value="Genomic_DNA"/>
</dbReference>
<accession>A0A317ZPU8</accession>